<evidence type="ECO:0000313" key="1">
    <source>
        <dbReference type="EMBL" id="CEP01012.1"/>
    </source>
</evidence>
<accession>A0A0G4J0G6</accession>
<keyword evidence="3" id="KW-1185">Reference proteome</keyword>
<sequence length="279" mass="29515">MTTLFVGLAATVVFVAFASGLVQVKQRALTPIDLMTGTGVPPLVGDPSSPGAFLSSIAAQSSARSSSNILGPRLAATPLQGAVIVVDAEPDRIAHVLNYTVECALDPVQSVNVSISSRSYTFQGAHGLAPQWQVRELDQDAQEMVSACIIARMTFWDEVGIPVSIRGNAPGLVPAGDEQLEFPVLEGAFWGNLFLQDPVAYTCSHKAALLNSYAHLRVCTTGVPVDYDGSTWSCGFVQSVGECNEHCDPYPTMAPTIYGTCLGNPHVITTYLANATKSP</sequence>
<evidence type="ECO:0000313" key="2">
    <source>
        <dbReference type="EMBL" id="SPQ95277.1"/>
    </source>
</evidence>
<reference evidence="1 3" key="1">
    <citation type="submission" date="2015-02" db="EMBL/GenBank/DDBJ databases">
        <authorList>
            <person name="Chooi Y.-H."/>
        </authorList>
    </citation>
    <scope>NUCLEOTIDE SEQUENCE [LARGE SCALE GENOMIC DNA]</scope>
    <source>
        <strain evidence="1">E3</strain>
    </source>
</reference>
<dbReference type="AlphaFoldDB" id="A0A0G4J0G6"/>
<dbReference type="EMBL" id="CDSF01000106">
    <property type="protein sequence ID" value="CEP01012.1"/>
    <property type="molecule type" value="Genomic_DNA"/>
</dbReference>
<dbReference type="Proteomes" id="UP000039324">
    <property type="component" value="Unassembled WGS sequence"/>
</dbReference>
<dbReference type="Proteomes" id="UP000290189">
    <property type="component" value="Unassembled WGS sequence"/>
</dbReference>
<evidence type="ECO:0000313" key="4">
    <source>
        <dbReference type="Proteomes" id="UP000290189"/>
    </source>
</evidence>
<protein>
    <submittedName>
        <fullName evidence="1">Uncharacterized protein</fullName>
    </submittedName>
</protein>
<reference evidence="2 4" key="2">
    <citation type="submission" date="2018-03" db="EMBL/GenBank/DDBJ databases">
        <authorList>
            <person name="Fogelqvist J."/>
        </authorList>
    </citation>
    <scope>NUCLEOTIDE SEQUENCE [LARGE SCALE GENOMIC DNA]</scope>
</reference>
<keyword evidence="2" id="KW-0496">Mitochondrion</keyword>
<organism evidence="1 3">
    <name type="scientific">Plasmodiophora brassicae</name>
    <name type="common">Clubroot disease agent</name>
    <dbReference type="NCBI Taxonomy" id="37360"/>
    <lineage>
        <taxon>Eukaryota</taxon>
        <taxon>Sar</taxon>
        <taxon>Rhizaria</taxon>
        <taxon>Endomyxa</taxon>
        <taxon>Phytomyxea</taxon>
        <taxon>Plasmodiophorida</taxon>
        <taxon>Plasmodiophoridae</taxon>
        <taxon>Plasmodiophora</taxon>
    </lineage>
</organism>
<geneLocation type="mitochondrion" evidence="2"/>
<gene>
    <name evidence="1" type="ORF">PBRA_008324</name>
    <name evidence="2" type="ORF">PLBR_LOCUS2492</name>
</gene>
<dbReference type="EMBL" id="OVEO01000004">
    <property type="protein sequence ID" value="SPQ95277.1"/>
    <property type="molecule type" value="Genomic_DNA"/>
</dbReference>
<proteinExistence type="predicted"/>
<name>A0A0G4J0G6_PLABS</name>
<evidence type="ECO:0000313" key="3">
    <source>
        <dbReference type="Proteomes" id="UP000039324"/>
    </source>
</evidence>